<keyword evidence="3" id="KW-1185">Reference proteome</keyword>
<reference evidence="2 3" key="1">
    <citation type="journal article" date="2019" name="Int. J. Syst. Evol. Microbiol.">
        <title>The Global Catalogue of Microorganisms (GCM) 10K type strain sequencing project: providing services to taxonomists for standard genome sequencing and annotation.</title>
        <authorList>
            <consortium name="The Broad Institute Genomics Platform"/>
            <consortium name="The Broad Institute Genome Sequencing Center for Infectious Disease"/>
            <person name="Wu L."/>
            <person name="Ma J."/>
        </authorList>
    </citation>
    <scope>NUCLEOTIDE SEQUENCE [LARGE SCALE GENOMIC DNA]</scope>
    <source>
        <strain evidence="2 3">JCM 8542</strain>
    </source>
</reference>
<evidence type="ECO:0000313" key="2">
    <source>
        <dbReference type="EMBL" id="GAA0203381.1"/>
    </source>
</evidence>
<comment type="caution">
    <text evidence="2">The sequence shown here is derived from an EMBL/GenBank/DDBJ whole genome shotgun (WGS) entry which is preliminary data.</text>
</comment>
<dbReference type="PANTHER" id="PTHR10000:SF8">
    <property type="entry name" value="HAD SUPERFAMILY HYDROLASE-LIKE, TYPE 3"/>
    <property type="match status" value="1"/>
</dbReference>
<dbReference type="RefSeq" id="WP_304987732.1">
    <property type="nucleotide sequence ID" value="NZ_BAAACR010000002.1"/>
</dbReference>
<dbReference type="NCBIfam" id="TIGR00099">
    <property type="entry name" value="Cof-subfamily"/>
    <property type="match status" value="1"/>
</dbReference>
<gene>
    <name evidence="2" type="ORF">GCM10008919_03330</name>
</gene>
<organism evidence="2 3">
    <name type="scientific">Selenomonas dianae</name>
    <dbReference type="NCBI Taxonomy" id="135079"/>
    <lineage>
        <taxon>Bacteria</taxon>
        <taxon>Bacillati</taxon>
        <taxon>Bacillota</taxon>
        <taxon>Negativicutes</taxon>
        <taxon>Selenomonadales</taxon>
        <taxon>Selenomonadaceae</taxon>
        <taxon>Selenomonas</taxon>
    </lineage>
</organism>
<feature type="region of interest" description="Disordered" evidence="1">
    <location>
        <begin position="275"/>
        <end position="297"/>
    </location>
</feature>
<dbReference type="InterPro" id="IPR036412">
    <property type="entry name" value="HAD-like_sf"/>
</dbReference>
<dbReference type="InterPro" id="IPR006379">
    <property type="entry name" value="HAD-SF_hydro_IIB"/>
</dbReference>
<dbReference type="InterPro" id="IPR000150">
    <property type="entry name" value="Cof"/>
</dbReference>
<evidence type="ECO:0000256" key="1">
    <source>
        <dbReference type="SAM" id="MobiDB-lite"/>
    </source>
</evidence>
<dbReference type="Pfam" id="PF08282">
    <property type="entry name" value="Hydrolase_3"/>
    <property type="match status" value="1"/>
</dbReference>
<dbReference type="GO" id="GO:0016787">
    <property type="term" value="F:hydrolase activity"/>
    <property type="evidence" value="ECO:0007669"/>
    <property type="project" value="UniProtKB-KW"/>
</dbReference>
<accession>A0ABN0SW36</accession>
<protein>
    <submittedName>
        <fullName evidence="2">Cof-type HAD-IIB family hydrolase</fullName>
    </submittedName>
</protein>
<evidence type="ECO:0000313" key="3">
    <source>
        <dbReference type="Proteomes" id="UP001500399"/>
    </source>
</evidence>
<dbReference type="EMBL" id="BAAACR010000002">
    <property type="protein sequence ID" value="GAA0203381.1"/>
    <property type="molecule type" value="Genomic_DNA"/>
</dbReference>
<name>A0ABN0SW36_9FIRM</name>
<dbReference type="Proteomes" id="UP001500399">
    <property type="component" value="Unassembled WGS sequence"/>
</dbReference>
<dbReference type="SFLD" id="SFLDG01140">
    <property type="entry name" value="C2.B:_Phosphomannomutase_and_P"/>
    <property type="match status" value="1"/>
</dbReference>
<dbReference type="InterPro" id="IPR023214">
    <property type="entry name" value="HAD_sf"/>
</dbReference>
<dbReference type="SUPFAM" id="SSF56784">
    <property type="entry name" value="HAD-like"/>
    <property type="match status" value="1"/>
</dbReference>
<dbReference type="Gene3D" id="3.30.1240.10">
    <property type="match status" value="1"/>
</dbReference>
<dbReference type="CDD" id="cd07516">
    <property type="entry name" value="HAD_Pase"/>
    <property type="match status" value="1"/>
</dbReference>
<dbReference type="NCBIfam" id="TIGR01484">
    <property type="entry name" value="HAD-SF-IIB"/>
    <property type="match status" value="1"/>
</dbReference>
<sequence length="297" mass="31487">MAIKLFVSDLDGTMLPDGNVVSAENIAAVRCAVEAGVTVTIATGRMFEATLPVAEALGVDVPIISYNGGLIKSPSGRVYEEHTVDPALAHDIIAFCKARGWYIQSYSGGVLRYVEACDESRFYENSQKLAGKAVGWDGLFVHTAGNCKLLLITTEGESAEERVAAVRTAFGTQVDVMRSAERLIEVVPKGISKASALRSLAAKLGIAIEETMAIGDAYNDLPMLQAAGRSIAMGNAFPAVKEVTDYETLTCEENGLAAAIYHYVLGMGADAPVPMKGERNGDQTHCARSGRDASDFG</sequence>
<dbReference type="SFLD" id="SFLDS00003">
    <property type="entry name" value="Haloacid_Dehalogenase"/>
    <property type="match status" value="1"/>
</dbReference>
<keyword evidence="2" id="KW-0378">Hydrolase</keyword>
<dbReference type="Gene3D" id="3.40.50.1000">
    <property type="entry name" value="HAD superfamily/HAD-like"/>
    <property type="match status" value="1"/>
</dbReference>
<proteinExistence type="predicted"/>
<dbReference type="PANTHER" id="PTHR10000">
    <property type="entry name" value="PHOSPHOSERINE PHOSPHATASE"/>
    <property type="match status" value="1"/>
</dbReference>
<dbReference type="PROSITE" id="PS01229">
    <property type="entry name" value="COF_2"/>
    <property type="match status" value="1"/>
</dbReference>